<feature type="compositionally biased region" description="Polar residues" evidence="1">
    <location>
        <begin position="36"/>
        <end position="48"/>
    </location>
</feature>
<evidence type="ECO:0000256" key="2">
    <source>
        <dbReference type="SAM" id="SignalP"/>
    </source>
</evidence>
<sequence length="288" mass="33219">MKKLIVLNLVLFILIGCTSVANEDISNDSHVEPQVETPTKNSQQNQEQPVFDKTLHKELIEKFTLDNGAFIEHYRTVFPHDEKQTLKLDYLNDIYLPYNRVGAEEILFSGFDDAGIDELALDIQTSYEFAVQSIRYANYGIPEDNEYLQEFDIVFYDIYQNDDVLSIVETKNHILWGAGSMPYEYRVFNIDIKTGKLLSNSELVPDYETLTDKAIEKLTSLGYELSDSSLDDSIQRFKLRSADEFNKMDLPITDSSLIYKQDNQYYLIIQIYIVGVNGGRRIKINLDV</sequence>
<dbReference type="STRING" id="1034346.GCA_000313565_02369"/>
<dbReference type="PROSITE" id="PS51257">
    <property type="entry name" value="PROKAR_LIPOPROTEIN"/>
    <property type="match status" value="1"/>
</dbReference>
<feature type="signal peptide" evidence="2">
    <location>
        <begin position="1"/>
        <end position="21"/>
    </location>
</feature>
<comment type="caution">
    <text evidence="3">The sequence shown here is derived from an EMBL/GenBank/DDBJ whole genome shotgun (WGS) entry which is preliminary data.</text>
</comment>
<feature type="region of interest" description="Disordered" evidence="1">
    <location>
        <begin position="28"/>
        <end position="48"/>
    </location>
</feature>
<keyword evidence="2" id="KW-0732">Signal</keyword>
<name>A0A318KZK1_9FIRM</name>
<protein>
    <recommendedName>
        <fullName evidence="5">DUF4163 domain-containing protein</fullName>
    </recommendedName>
</protein>
<evidence type="ECO:0008006" key="5">
    <source>
        <dbReference type="Google" id="ProtNLM"/>
    </source>
</evidence>
<proteinExistence type="predicted"/>
<evidence type="ECO:0000313" key="3">
    <source>
        <dbReference type="EMBL" id="PXX81076.1"/>
    </source>
</evidence>
<gene>
    <name evidence="3" type="ORF">DES51_102195</name>
</gene>
<accession>A0A318KZK1</accession>
<reference evidence="3 4" key="1">
    <citation type="submission" date="2018-05" db="EMBL/GenBank/DDBJ databases">
        <title>Genomic Encyclopedia of Type Strains, Phase IV (KMG-IV): sequencing the most valuable type-strain genomes for metagenomic binning, comparative biology and taxonomic classification.</title>
        <authorList>
            <person name="Goeker M."/>
        </authorList>
    </citation>
    <scope>NUCLEOTIDE SEQUENCE [LARGE SCALE GENOMIC DNA]</scope>
    <source>
        <strain evidence="3 4">JC118</strain>
    </source>
</reference>
<dbReference type="EMBL" id="QJKH01000002">
    <property type="protein sequence ID" value="PXX81076.1"/>
    <property type="molecule type" value="Genomic_DNA"/>
</dbReference>
<dbReference type="Proteomes" id="UP000247612">
    <property type="component" value="Unassembled WGS sequence"/>
</dbReference>
<organism evidence="3 4">
    <name type="scientific">Dielma fastidiosa</name>
    <dbReference type="NCBI Taxonomy" id="1034346"/>
    <lineage>
        <taxon>Bacteria</taxon>
        <taxon>Bacillati</taxon>
        <taxon>Bacillota</taxon>
        <taxon>Erysipelotrichia</taxon>
        <taxon>Erysipelotrichales</taxon>
        <taxon>Erysipelotrichaceae</taxon>
        <taxon>Dielma</taxon>
    </lineage>
</organism>
<dbReference type="AlphaFoldDB" id="A0A318KZK1"/>
<feature type="chain" id="PRO_5038709668" description="DUF4163 domain-containing protein" evidence="2">
    <location>
        <begin position="22"/>
        <end position="288"/>
    </location>
</feature>
<keyword evidence="4" id="KW-1185">Reference proteome</keyword>
<dbReference type="OrthoDB" id="5637at2"/>
<evidence type="ECO:0000313" key="4">
    <source>
        <dbReference type="Proteomes" id="UP000247612"/>
    </source>
</evidence>
<evidence type="ECO:0000256" key="1">
    <source>
        <dbReference type="SAM" id="MobiDB-lite"/>
    </source>
</evidence>
<dbReference type="RefSeq" id="WP_022938655.1">
    <property type="nucleotide sequence ID" value="NZ_CABKRQ010000006.1"/>
</dbReference>